<keyword evidence="3" id="KW-1185">Reference proteome</keyword>
<evidence type="ECO:0000256" key="1">
    <source>
        <dbReference type="SAM" id="MobiDB-lite"/>
    </source>
</evidence>
<proteinExistence type="predicted"/>
<gene>
    <name evidence="2" type="ORF">STHAL_03845</name>
</gene>
<accession>A0ABS6TK91</accession>
<feature type="compositionally biased region" description="Basic and acidic residues" evidence="1">
    <location>
        <begin position="10"/>
        <end position="20"/>
    </location>
</feature>
<sequence length="142" mass="15918">MGRVKKRKPRTDMGGRREPAENLSTAKTGDLYNTWYELAAHVDFDSHGDEDHAAFPLLLELYQRKIPEAAFVLDSHIKCGNMPMRSESTPFEIKWISCTDLPGVVAGEERRALHELHIRGFLLINDDGSVSRSGSRPIPEGS</sequence>
<dbReference type="Proteomes" id="UP000735541">
    <property type="component" value="Unassembled WGS sequence"/>
</dbReference>
<dbReference type="EMBL" id="JAHUVW010000001">
    <property type="protein sequence ID" value="MBV7668635.1"/>
    <property type="molecule type" value="Genomic_DNA"/>
</dbReference>
<dbReference type="RefSeq" id="WP_228867305.1">
    <property type="nucleotide sequence ID" value="NZ_JAHUVW010000001.1"/>
</dbReference>
<feature type="region of interest" description="Disordered" evidence="1">
    <location>
        <begin position="1"/>
        <end position="23"/>
    </location>
</feature>
<name>A0ABS6TK91_STRHA</name>
<reference evidence="2 3" key="1">
    <citation type="submission" date="2021-07" db="EMBL/GenBank/DDBJ databases">
        <title>Sequencing Streptomyces halstedii LGO-A4 genome an citrus endophytic actinomycete.</title>
        <authorList>
            <person name="Samborskyy M."/>
            <person name="Scott N."/>
            <person name="Deglau R."/>
            <person name="Dickens S."/>
            <person name="Oliveira L.G."/>
        </authorList>
    </citation>
    <scope>NUCLEOTIDE SEQUENCE [LARGE SCALE GENOMIC DNA]</scope>
    <source>
        <strain evidence="2 3">LGO-A4</strain>
    </source>
</reference>
<evidence type="ECO:0000313" key="2">
    <source>
        <dbReference type="EMBL" id="MBV7668635.1"/>
    </source>
</evidence>
<organism evidence="2 3">
    <name type="scientific">Streptomyces halstedii</name>
    <dbReference type="NCBI Taxonomy" id="1944"/>
    <lineage>
        <taxon>Bacteria</taxon>
        <taxon>Bacillati</taxon>
        <taxon>Actinomycetota</taxon>
        <taxon>Actinomycetes</taxon>
        <taxon>Kitasatosporales</taxon>
        <taxon>Streptomycetaceae</taxon>
        <taxon>Streptomyces</taxon>
    </lineage>
</organism>
<protein>
    <submittedName>
        <fullName evidence="2">Uncharacterized protein</fullName>
    </submittedName>
</protein>
<comment type="caution">
    <text evidence="2">The sequence shown here is derived from an EMBL/GenBank/DDBJ whole genome shotgun (WGS) entry which is preliminary data.</text>
</comment>
<evidence type="ECO:0000313" key="3">
    <source>
        <dbReference type="Proteomes" id="UP000735541"/>
    </source>
</evidence>